<keyword evidence="1" id="KW-0732">Signal</keyword>
<gene>
    <name evidence="2" type="ORF">TGEB3V08_LOCUS5348</name>
</gene>
<evidence type="ECO:0000256" key="1">
    <source>
        <dbReference type="SAM" id="SignalP"/>
    </source>
</evidence>
<name>A0A7R9PLX1_TIMGE</name>
<dbReference type="EMBL" id="OE840982">
    <property type="protein sequence ID" value="CAD7593534.1"/>
    <property type="molecule type" value="Genomic_DNA"/>
</dbReference>
<reference evidence="2" key="1">
    <citation type="submission" date="2020-11" db="EMBL/GenBank/DDBJ databases">
        <authorList>
            <person name="Tran Van P."/>
        </authorList>
    </citation>
    <scope>NUCLEOTIDE SEQUENCE</scope>
</reference>
<dbReference type="AlphaFoldDB" id="A0A7R9PLX1"/>
<accession>A0A7R9PLX1</accession>
<protein>
    <submittedName>
        <fullName evidence="2">Uncharacterized protein</fullName>
    </submittedName>
</protein>
<sequence length="173" mass="19260">MSSSLCKSHSVLVVLCYCCLRLVSRCFCSPVTDTRLMFMVPVTSTRVESCHFIQGVTPPPHGDITCPASLTLGEILFDTCAACHQSKMASIPQGYFATKKVKANMNVSCMKTSDRYIPPHYPAMNKKDFEHLPAKYNSKLMNSIWGLYNRYSVHNLKKITDGEKAVLSGAQQL</sequence>
<feature type="chain" id="PRO_5030572482" evidence="1">
    <location>
        <begin position="29"/>
        <end position="173"/>
    </location>
</feature>
<organism evidence="2">
    <name type="scientific">Timema genevievae</name>
    <name type="common">Walking stick</name>
    <dbReference type="NCBI Taxonomy" id="629358"/>
    <lineage>
        <taxon>Eukaryota</taxon>
        <taxon>Metazoa</taxon>
        <taxon>Ecdysozoa</taxon>
        <taxon>Arthropoda</taxon>
        <taxon>Hexapoda</taxon>
        <taxon>Insecta</taxon>
        <taxon>Pterygota</taxon>
        <taxon>Neoptera</taxon>
        <taxon>Polyneoptera</taxon>
        <taxon>Phasmatodea</taxon>
        <taxon>Timematodea</taxon>
        <taxon>Timematoidea</taxon>
        <taxon>Timematidae</taxon>
        <taxon>Timema</taxon>
    </lineage>
</organism>
<proteinExistence type="predicted"/>
<feature type="signal peptide" evidence="1">
    <location>
        <begin position="1"/>
        <end position="28"/>
    </location>
</feature>
<evidence type="ECO:0000313" key="2">
    <source>
        <dbReference type="EMBL" id="CAD7593534.1"/>
    </source>
</evidence>